<dbReference type="STRING" id="428993.SAMN06296058_2545"/>
<name>A0A1T5LHL6_9GAMM</name>
<gene>
    <name evidence="2" type="ORF">SAMN06296058_2545</name>
</gene>
<dbReference type="RefSeq" id="WP_229730723.1">
    <property type="nucleotide sequence ID" value="NZ_BMCL01000001.1"/>
</dbReference>
<feature type="signal peptide" evidence="1">
    <location>
        <begin position="1"/>
        <end position="28"/>
    </location>
</feature>
<evidence type="ECO:0000313" key="3">
    <source>
        <dbReference type="Proteomes" id="UP000190341"/>
    </source>
</evidence>
<protein>
    <submittedName>
        <fullName evidence="2">Uncharacterized protein</fullName>
    </submittedName>
</protein>
<accession>A0A1T5LHL6</accession>
<dbReference type="InterPro" id="IPR011990">
    <property type="entry name" value="TPR-like_helical_dom_sf"/>
</dbReference>
<feature type="chain" id="PRO_5011962086" evidence="1">
    <location>
        <begin position="29"/>
        <end position="205"/>
    </location>
</feature>
<organism evidence="2 3">
    <name type="scientific">Pseudoxanthomonas indica</name>
    <dbReference type="NCBI Taxonomy" id="428993"/>
    <lineage>
        <taxon>Bacteria</taxon>
        <taxon>Pseudomonadati</taxon>
        <taxon>Pseudomonadota</taxon>
        <taxon>Gammaproteobacteria</taxon>
        <taxon>Lysobacterales</taxon>
        <taxon>Lysobacteraceae</taxon>
        <taxon>Pseudoxanthomonas</taxon>
    </lineage>
</organism>
<dbReference type="SUPFAM" id="SSF48452">
    <property type="entry name" value="TPR-like"/>
    <property type="match status" value="1"/>
</dbReference>
<dbReference type="AlphaFoldDB" id="A0A1T5LHL6"/>
<dbReference type="InterPro" id="IPR019734">
    <property type="entry name" value="TPR_rpt"/>
</dbReference>
<dbReference type="SMART" id="SM00028">
    <property type="entry name" value="TPR"/>
    <property type="match status" value="2"/>
</dbReference>
<evidence type="ECO:0000313" key="2">
    <source>
        <dbReference type="EMBL" id="SKC75480.1"/>
    </source>
</evidence>
<evidence type="ECO:0000256" key="1">
    <source>
        <dbReference type="SAM" id="SignalP"/>
    </source>
</evidence>
<dbReference type="Gene3D" id="1.25.40.10">
    <property type="entry name" value="Tetratricopeptide repeat domain"/>
    <property type="match status" value="1"/>
</dbReference>
<reference evidence="2 3" key="1">
    <citation type="submission" date="2017-02" db="EMBL/GenBank/DDBJ databases">
        <authorList>
            <person name="Peterson S.W."/>
        </authorList>
    </citation>
    <scope>NUCLEOTIDE SEQUENCE [LARGE SCALE GENOMIC DNA]</scope>
    <source>
        <strain evidence="2 3">P15</strain>
    </source>
</reference>
<proteinExistence type="predicted"/>
<sequence length="205" mass="22172">MKKSKFLPVATAPRLLVLSLTLLLGACATEAPPESPAVATRTPAQMLAAVQQAGQGQDERELDVQPLRDNEVEDLREMAVAATRRGENDAAAASLDQALAIVPQDPAVLQERAEVALLQSDFDRAEADALRAIALGSEVGPWCRRHWETVHQVRARRHEVAAAPIKRPNEEKLAEQARALADIDRGIGEARDKLAACTVPGINRM</sequence>
<dbReference type="Proteomes" id="UP000190341">
    <property type="component" value="Unassembled WGS sequence"/>
</dbReference>
<keyword evidence="1" id="KW-0732">Signal</keyword>
<dbReference type="PROSITE" id="PS51257">
    <property type="entry name" value="PROKAR_LIPOPROTEIN"/>
    <property type="match status" value="1"/>
</dbReference>
<dbReference type="EMBL" id="FUZV01000002">
    <property type="protein sequence ID" value="SKC75480.1"/>
    <property type="molecule type" value="Genomic_DNA"/>
</dbReference>
<keyword evidence="3" id="KW-1185">Reference proteome</keyword>